<evidence type="ECO:0000313" key="3">
    <source>
        <dbReference type="Proteomes" id="UP000714380"/>
    </source>
</evidence>
<dbReference type="Pfam" id="PF12706">
    <property type="entry name" value="Lactamase_B_2"/>
    <property type="match status" value="1"/>
</dbReference>
<dbReference type="SUPFAM" id="SSF56281">
    <property type="entry name" value="Metallo-hydrolase/oxidoreductase"/>
    <property type="match status" value="1"/>
</dbReference>
<keyword evidence="3" id="KW-1185">Reference proteome</keyword>
<dbReference type="Proteomes" id="UP000714380">
    <property type="component" value="Unassembled WGS sequence"/>
</dbReference>
<evidence type="ECO:0000259" key="1">
    <source>
        <dbReference type="Pfam" id="PF12706"/>
    </source>
</evidence>
<dbReference type="Gene3D" id="3.60.15.10">
    <property type="entry name" value="Ribonuclease Z/Hydroxyacylglutathione hydrolase-like"/>
    <property type="match status" value="1"/>
</dbReference>
<name>A0ABS7ZU99_9GAMM</name>
<dbReference type="PIRSF" id="PIRSF038896">
    <property type="entry name" value="NAPE-PLD"/>
    <property type="match status" value="1"/>
</dbReference>
<proteinExistence type="predicted"/>
<dbReference type="EMBL" id="JAEDAH010000104">
    <property type="protein sequence ID" value="MCA6065338.1"/>
    <property type="molecule type" value="Genomic_DNA"/>
</dbReference>
<dbReference type="InterPro" id="IPR024884">
    <property type="entry name" value="NAPE-PLD"/>
</dbReference>
<feature type="domain" description="Metallo-beta-lactamase" evidence="1">
    <location>
        <begin position="56"/>
        <end position="248"/>
    </location>
</feature>
<dbReference type="InterPro" id="IPR036866">
    <property type="entry name" value="RibonucZ/Hydroxyglut_hydro"/>
</dbReference>
<dbReference type="PANTHER" id="PTHR15032">
    <property type="entry name" value="N-ACYL-PHOSPHATIDYLETHANOLAMINE-HYDROLYZING PHOSPHOLIPASE D"/>
    <property type="match status" value="1"/>
</dbReference>
<organism evidence="2 3">
    <name type="scientific">Thalassolituus marinus</name>
    <dbReference type="NCBI Taxonomy" id="671053"/>
    <lineage>
        <taxon>Bacteria</taxon>
        <taxon>Pseudomonadati</taxon>
        <taxon>Pseudomonadota</taxon>
        <taxon>Gammaproteobacteria</taxon>
        <taxon>Oceanospirillales</taxon>
        <taxon>Oceanospirillaceae</taxon>
        <taxon>Thalassolituus</taxon>
    </lineage>
</organism>
<comment type="caution">
    <text evidence="2">The sequence shown here is derived from an EMBL/GenBank/DDBJ whole genome shotgun (WGS) entry which is preliminary data.</text>
</comment>
<gene>
    <name evidence="2" type="ORF">I9W95_17210</name>
</gene>
<accession>A0ABS7ZU99</accession>
<dbReference type="PANTHER" id="PTHR15032:SF4">
    <property type="entry name" value="N-ACYL-PHOSPHATIDYLETHANOLAMINE-HYDROLYZING PHOSPHOLIPASE D"/>
    <property type="match status" value="1"/>
</dbReference>
<protein>
    <submittedName>
        <fullName evidence="2">MBL fold metallo-hydrolase</fullName>
    </submittedName>
</protein>
<sequence>MWEMSTAKDPQSAPDIVVPTQPLTAAQLASLPTDEHRVYRLGHSTMLLSLNGEVWLLDPVFSERASPVQWAGPERFHPLPLNPQDLPPLKGIVISHDHYDHLDEGSIRQLADKAEGFYVPLGLGRYLQQWGVAADRIVEHDWWQETRVGDTLLAATPTQHFSGRGLFSRDSTLWASWVIERDGRRYFFSGDSGYFAGFKQIGERYGPFDLTMMENGAYNERWGHIHMMPEESVQAHLDLGGQRMLPIHNSTFDLSIHAWFEPLQRVSDIASQRGVELVTPIIGEPVVMGREQAFSLWWQSLMPQQIASAETATLVLADEVRSTQ</sequence>
<dbReference type="InterPro" id="IPR001279">
    <property type="entry name" value="Metallo-B-lactamas"/>
</dbReference>
<reference evidence="2 3" key="1">
    <citation type="submission" date="2020-12" db="EMBL/GenBank/DDBJ databases">
        <title>Novel Thalassolituus-related marine hydrocarbonoclastic bacteria mediated algae-derived hydrocarbons mineralization in twilight zone of the northern South China Sea.</title>
        <authorList>
            <person name="Dong C."/>
        </authorList>
    </citation>
    <scope>NUCLEOTIDE SEQUENCE [LARGE SCALE GENOMIC DNA]</scope>
    <source>
        <strain evidence="2 3">IMCC1826</strain>
    </source>
</reference>
<evidence type="ECO:0000313" key="2">
    <source>
        <dbReference type="EMBL" id="MCA6065338.1"/>
    </source>
</evidence>